<name>X6P1R3_RETFI</name>
<reference evidence="1 2" key="1">
    <citation type="journal article" date="2013" name="Curr. Biol.">
        <title>The Genome of the Foraminiferan Reticulomyxa filosa.</title>
        <authorList>
            <person name="Glockner G."/>
            <person name="Hulsmann N."/>
            <person name="Schleicher M."/>
            <person name="Noegel A.A."/>
            <person name="Eichinger L."/>
            <person name="Gallinger C."/>
            <person name="Pawlowski J."/>
            <person name="Sierra R."/>
            <person name="Euteneuer U."/>
            <person name="Pillet L."/>
            <person name="Moustafa A."/>
            <person name="Platzer M."/>
            <person name="Groth M."/>
            <person name="Szafranski K."/>
            <person name="Schliwa M."/>
        </authorList>
    </citation>
    <scope>NUCLEOTIDE SEQUENCE [LARGE SCALE GENOMIC DNA]</scope>
</reference>
<proteinExistence type="predicted"/>
<dbReference type="Proteomes" id="UP000023152">
    <property type="component" value="Unassembled WGS sequence"/>
</dbReference>
<organism evidence="1 2">
    <name type="scientific">Reticulomyxa filosa</name>
    <dbReference type="NCBI Taxonomy" id="46433"/>
    <lineage>
        <taxon>Eukaryota</taxon>
        <taxon>Sar</taxon>
        <taxon>Rhizaria</taxon>
        <taxon>Retaria</taxon>
        <taxon>Foraminifera</taxon>
        <taxon>Monothalamids</taxon>
        <taxon>Reticulomyxidae</taxon>
        <taxon>Reticulomyxa</taxon>
    </lineage>
</organism>
<protein>
    <submittedName>
        <fullName evidence="1">Uncharacterized protein</fullName>
    </submittedName>
</protein>
<dbReference type="AlphaFoldDB" id="X6P1R3"/>
<dbReference type="EMBL" id="ASPP01004542">
    <property type="protein sequence ID" value="ETO32004.1"/>
    <property type="molecule type" value="Genomic_DNA"/>
</dbReference>
<sequence length="163" mass="19100">MTEQFPSKLEKTWLNLSGKMTKCARQSNFRALNNRISATKALSMLDDYTKPNCKFRDLFLKHQEALFNYVIDASKVLKAIEEHRYTDVDAEMFKINQYRDGDVQAERVFEKLQNSLSRSLKGLINNVMMLRGNDMNLENVIKLEEQLRWIEEAKNFVNRKDGA</sequence>
<accession>X6P1R3</accession>
<keyword evidence="2" id="KW-1185">Reference proteome</keyword>
<comment type="caution">
    <text evidence="1">The sequence shown here is derived from an EMBL/GenBank/DDBJ whole genome shotgun (WGS) entry which is preliminary data.</text>
</comment>
<gene>
    <name evidence="1" type="ORF">RFI_05114</name>
</gene>
<evidence type="ECO:0000313" key="2">
    <source>
        <dbReference type="Proteomes" id="UP000023152"/>
    </source>
</evidence>
<evidence type="ECO:0000313" key="1">
    <source>
        <dbReference type="EMBL" id="ETO32004.1"/>
    </source>
</evidence>